<dbReference type="PANTHER" id="PTHR45793:SF18">
    <property type="entry name" value="PAIRED-LIKE HOMEODOMAIN TRANSCRIPTION FACTOR LEUTX"/>
    <property type="match status" value="1"/>
</dbReference>
<feature type="region of interest" description="Disordered" evidence="7">
    <location>
        <begin position="118"/>
        <end position="167"/>
    </location>
</feature>
<dbReference type="Proteomes" id="UP000551758">
    <property type="component" value="Unassembled WGS sequence"/>
</dbReference>
<dbReference type="CDD" id="cd00086">
    <property type="entry name" value="homeodomain"/>
    <property type="match status" value="1"/>
</dbReference>
<accession>A0A7J7ENK1</accession>
<keyword evidence="2 5" id="KW-0238">DNA-binding</keyword>
<evidence type="ECO:0000313" key="10">
    <source>
        <dbReference type="Proteomes" id="UP000551758"/>
    </source>
</evidence>
<dbReference type="Gene3D" id="1.10.10.60">
    <property type="entry name" value="Homeodomain-like"/>
    <property type="match status" value="1"/>
</dbReference>
<feature type="DNA-binding region" description="Homeobox" evidence="5">
    <location>
        <begin position="60"/>
        <end position="119"/>
    </location>
</feature>
<evidence type="ECO:0000256" key="5">
    <source>
        <dbReference type="PROSITE-ProRule" id="PRU00108"/>
    </source>
</evidence>
<dbReference type="SMART" id="SM00389">
    <property type="entry name" value="HOX"/>
    <property type="match status" value="1"/>
</dbReference>
<dbReference type="Pfam" id="PF00046">
    <property type="entry name" value="Homeodomain"/>
    <property type="match status" value="1"/>
</dbReference>
<dbReference type="SUPFAM" id="SSF46689">
    <property type="entry name" value="Homeodomain-like"/>
    <property type="match status" value="1"/>
</dbReference>
<gene>
    <name evidence="9" type="ORF">HPG69_013950</name>
</gene>
<sequence length="232" mass="26229">MSGRGLGGAGWVWENAGQDQIYILSIFTQRTPEDNSIPTERLLTGQAEMAAAPPDKPKRRSRERTSFTPDQKAELEALFSLTKFPDYATQELLASKIHLQFTVVQVWFKNRRVKWRKSERKEQEGLPTHAHPAKRRRTTAPRDLVNRGPVLPRFSDPQSTPLPDQSEDCIGNPDWTSPQRDSELDGLVATVPALSSTPYDIAQVIEAYGCFEEDENSNTFTCLYQYLSLSDT</sequence>
<feature type="domain" description="Homeobox" evidence="8">
    <location>
        <begin position="58"/>
        <end position="118"/>
    </location>
</feature>
<keyword evidence="10" id="KW-1185">Reference proteome</keyword>
<evidence type="ECO:0000256" key="1">
    <source>
        <dbReference type="ARBA" id="ARBA00004123"/>
    </source>
</evidence>
<dbReference type="InterPro" id="IPR001356">
    <property type="entry name" value="HD"/>
</dbReference>
<evidence type="ECO:0000256" key="4">
    <source>
        <dbReference type="ARBA" id="ARBA00023242"/>
    </source>
</evidence>
<name>A0A7J7ENK1_DICBM</name>
<evidence type="ECO:0000313" key="9">
    <source>
        <dbReference type="EMBL" id="KAF5917026.1"/>
    </source>
</evidence>
<evidence type="ECO:0000256" key="3">
    <source>
        <dbReference type="ARBA" id="ARBA00023155"/>
    </source>
</evidence>
<comment type="caution">
    <text evidence="9">The sequence shown here is derived from an EMBL/GenBank/DDBJ whole genome shotgun (WGS) entry which is preliminary data.</text>
</comment>
<feature type="region of interest" description="Disordered" evidence="7">
    <location>
        <begin position="47"/>
        <end position="69"/>
    </location>
</feature>
<evidence type="ECO:0000256" key="7">
    <source>
        <dbReference type="SAM" id="MobiDB-lite"/>
    </source>
</evidence>
<proteinExistence type="predicted"/>
<organism evidence="9 10">
    <name type="scientific">Diceros bicornis minor</name>
    <name type="common">South-central black rhinoceros</name>
    <dbReference type="NCBI Taxonomy" id="77932"/>
    <lineage>
        <taxon>Eukaryota</taxon>
        <taxon>Metazoa</taxon>
        <taxon>Chordata</taxon>
        <taxon>Craniata</taxon>
        <taxon>Vertebrata</taxon>
        <taxon>Euteleostomi</taxon>
        <taxon>Mammalia</taxon>
        <taxon>Eutheria</taxon>
        <taxon>Laurasiatheria</taxon>
        <taxon>Perissodactyla</taxon>
        <taxon>Rhinocerotidae</taxon>
        <taxon>Diceros</taxon>
    </lineage>
</organism>
<comment type="subcellular location">
    <subcellularLocation>
        <location evidence="1 5 6">Nucleus</location>
    </subcellularLocation>
</comment>
<dbReference type="AlphaFoldDB" id="A0A7J7ENK1"/>
<dbReference type="GO" id="GO:0000981">
    <property type="term" value="F:DNA-binding transcription factor activity, RNA polymerase II-specific"/>
    <property type="evidence" value="ECO:0007669"/>
    <property type="project" value="InterPro"/>
</dbReference>
<evidence type="ECO:0000256" key="6">
    <source>
        <dbReference type="RuleBase" id="RU000682"/>
    </source>
</evidence>
<dbReference type="GO" id="GO:0000978">
    <property type="term" value="F:RNA polymerase II cis-regulatory region sequence-specific DNA binding"/>
    <property type="evidence" value="ECO:0007669"/>
    <property type="project" value="TreeGrafter"/>
</dbReference>
<dbReference type="PANTHER" id="PTHR45793">
    <property type="entry name" value="HOMEOBOX PROTEIN"/>
    <property type="match status" value="1"/>
</dbReference>
<dbReference type="InterPro" id="IPR017970">
    <property type="entry name" value="Homeobox_CS"/>
</dbReference>
<evidence type="ECO:0000259" key="8">
    <source>
        <dbReference type="PROSITE" id="PS50071"/>
    </source>
</evidence>
<dbReference type="EMBL" id="JACDTQ010002604">
    <property type="protein sequence ID" value="KAF5917026.1"/>
    <property type="molecule type" value="Genomic_DNA"/>
</dbReference>
<dbReference type="GO" id="GO:0005634">
    <property type="term" value="C:nucleus"/>
    <property type="evidence" value="ECO:0007669"/>
    <property type="project" value="UniProtKB-SubCell"/>
</dbReference>
<protein>
    <recommendedName>
        <fullName evidence="8">Homeobox domain-containing protein</fullName>
    </recommendedName>
</protein>
<keyword evidence="4 5" id="KW-0539">Nucleus</keyword>
<dbReference type="PROSITE" id="PS50071">
    <property type="entry name" value="HOMEOBOX_2"/>
    <property type="match status" value="1"/>
</dbReference>
<reference evidence="9 10" key="1">
    <citation type="journal article" date="2020" name="Mol. Biol. Evol.">
        <title>Interspecific Gene Flow and the Evolution of Specialization in Black and White Rhinoceros.</title>
        <authorList>
            <person name="Moodley Y."/>
            <person name="Westbury M.V."/>
            <person name="Russo I.M."/>
            <person name="Gopalakrishnan S."/>
            <person name="Rakotoarivelo A."/>
            <person name="Olsen R.A."/>
            <person name="Prost S."/>
            <person name="Tunstall T."/>
            <person name="Ryder O.A."/>
            <person name="Dalen L."/>
            <person name="Bruford M.W."/>
        </authorList>
    </citation>
    <scope>NUCLEOTIDE SEQUENCE [LARGE SCALE GENOMIC DNA]</scope>
    <source>
        <strain evidence="9">SBR-YM</strain>
        <tissue evidence="9">Skin</tissue>
    </source>
</reference>
<evidence type="ECO:0000256" key="2">
    <source>
        <dbReference type="ARBA" id="ARBA00023125"/>
    </source>
</evidence>
<dbReference type="InterPro" id="IPR009057">
    <property type="entry name" value="Homeodomain-like_sf"/>
</dbReference>
<keyword evidence="3 5" id="KW-0371">Homeobox</keyword>
<dbReference type="PROSITE" id="PS00027">
    <property type="entry name" value="HOMEOBOX_1"/>
    <property type="match status" value="1"/>
</dbReference>